<dbReference type="InterPro" id="IPR040521">
    <property type="entry name" value="KDZ"/>
</dbReference>
<sequence length="952" mass="109782">MNETEPKSKRLKMDEYNERKKLERRKKSPFPGTRGYGICSSNVLLNKTGIGAQLPKFRSEKRKRECCFKKADRNSYSEKGENANILDTEIDVVASLASFKDYMETSIGISSLQDMFGDIVVEENNLTVQQRNQKKSWKERVESTEKAWKDVFKTLLNDVFARQAFYISPCGKCGCKLPRFVIRCKTCSIFYCEDCDLKHHEKHLFHQRTLATATSSTCLLVHQFINAKGELFSKDISILCFKPEKCSNCEGQEQLEISPGDENIAVVTKDGILSKIIAIHFIHSFYLHLGRFDLKSAKFVCSYCKLVTKASIIDYICSGYWPGDPNNISYLISEDLLRFWYLTKHNMPGTSLNKFLETLETLFEGFKPFKPINKIHFQNASRHYEYFMHLIDNKIKLRDKTLCFSCKGIMLASHPDGNFILYRLRSALGLNLTSLYGNAVIAYDEDMEKHKSLIDSKIFKVHPSKLSETCGDSIFKAARSDAGKYKKLDETGIMMRTCRHGIVDEAVNMHQGETFRHTHFMHIDLPEKKCSFLCGDVMCRYWKWAQKVALLFPEFKPTIEDMKPFLGRMHAKVNVWYCQILWVGHWMLNAALTLGEEQEQVFSKMSRYGSVTKHMGGANRRDHITAAVFFWNAQKEKGMVHQLVKRRKRALNQIKISSKQLKSDFETYHLNAEVLPRLLEELRKTAEDYKTGRKQSKDDESPLQMAQKALEGYNAHIKILKSRVSRIATTSGQRIKMRKAMTLMSKKNADLIKFINANSEYNITEESLLNGHFPWQNYEPSTSKSSIATFHEKFQIIDNWMLLLRSKEEVLQSEKEMRNFVNSIMGQKSLLETEIKSHVSLISSTSSTTKEHRIAQEKTVLITHELTRIHEMLIYAVATFQEIDENFADSTGTRSLFSSNSKTFGTEEAIEEHDDNFSDAEILDDSPDDETSDNWSDDETSDNWSDDEEIPY</sequence>
<keyword evidence="5" id="KW-1185">Reference proteome</keyword>
<reference evidence="4 5" key="1">
    <citation type="submission" date="2016-03" db="EMBL/GenBank/DDBJ databases">
        <title>EvidentialGene: Evidence-directed Construction of Genes on Genomes.</title>
        <authorList>
            <person name="Gilbert D.G."/>
            <person name="Choi J.-H."/>
            <person name="Mockaitis K."/>
            <person name="Colbourne J."/>
            <person name="Pfrender M."/>
        </authorList>
    </citation>
    <scope>NUCLEOTIDE SEQUENCE [LARGE SCALE GENOMIC DNA]</scope>
    <source>
        <strain evidence="4 5">Xinb3</strain>
        <tissue evidence="4">Complete organism</tissue>
    </source>
</reference>
<dbReference type="OrthoDB" id="6369081at2759"/>
<comment type="caution">
    <text evidence="4">The sequence shown here is derived from an EMBL/GenBank/DDBJ whole genome shotgun (WGS) entry which is preliminary data.</text>
</comment>
<feature type="region of interest" description="Disordered" evidence="2">
    <location>
        <begin position="907"/>
        <end position="952"/>
    </location>
</feature>
<dbReference type="AlphaFoldDB" id="A0A164M9M3"/>
<feature type="compositionally biased region" description="Acidic residues" evidence="2">
    <location>
        <begin position="908"/>
        <end position="952"/>
    </location>
</feature>
<gene>
    <name evidence="4" type="ORF">APZ42_032109</name>
</gene>
<evidence type="ECO:0000259" key="3">
    <source>
        <dbReference type="PROSITE" id="PS00028"/>
    </source>
</evidence>
<proteinExistence type="predicted"/>
<feature type="region of interest" description="Disordered" evidence="2">
    <location>
        <begin position="1"/>
        <end position="29"/>
    </location>
</feature>
<feature type="coiled-coil region" evidence="1">
    <location>
        <begin position="679"/>
        <end position="723"/>
    </location>
</feature>
<dbReference type="Pfam" id="PF18804">
    <property type="entry name" value="CxC3"/>
    <property type="match status" value="1"/>
</dbReference>
<feature type="domain" description="C2H2-type" evidence="3">
    <location>
        <begin position="184"/>
        <end position="206"/>
    </location>
</feature>
<evidence type="ECO:0000313" key="4">
    <source>
        <dbReference type="EMBL" id="KZS04857.1"/>
    </source>
</evidence>
<dbReference type="CDD" id="cd19757">
    <property type="entry name" value="Bbox1"/>
    <property type="match status" value="1"/>
</dbReference>
<dbReference type="PANTHER" id="PTHR33104">
    <property type="entry name" value="SI:DKEY-29D5.2"/>
    <property type="match status" value="1"/>
</dbReference>
<dbReference type="InterPro" id="IPR013087">
    <property type="entry name" value="Znf_C2H2_type"/>
</dbReference>
<protein>
    <recommendedName>
        <fullName evidence="3">C2H2-type domain-containing protein</fullName>
    </recommendedName>
</protein>
<keyword evidence="1" id="KW-0175">Coiled coil</keyword>
<dbReference type="Proteomes" id="UP000076858">
    <property type="component" value="Unassembled WGS sequence"/>
</dbReference>
<evidence type="ECO:0000256" key="1">
    <source>
        <dbReference type="SAM" id="Coils"/>
    </source>
</evidence>
<evidence type="ECO:0000313" key="5">
    <source>
        <dbReference type="Proteomes" id="UP000076858"/>
    </source>
</evidence>
<dbReference type="Pfam" id="PF18758">
    <property type="entry name" value="KDZ"/>
    <property type="match status" value="1"/>
</dbReference>
<feature type="compositionally biased region" description="Basic and acidic residues" evidence="2">
    <location>
        <begin position="1"/>
        <end position="21"/>
    </location>
</feature>
<accession>A0A164M9M3</accession>
<organism evidence="4 5">
    <name type="scientific">Daphnia magna</name>
    <dbReference type="NCBI Taxonomy" id="35525"/>
    <lineage>
        <taxon>Eukaryota</taxon>
        <taxon>Metazoa</taxon>
        <taxon>Ecdysozoa</taxon>
        <taxon>Arthropoda</taxon>
        <taxon>Crustacea</taxon>
        <taxon>Branchiopoda</taxon>
        <taxon>Diplostraca</taxon>
        <taxon>Cladocera</taxon>
        <taxon>Anomopoda</taxon>
        <taxon>Daphniidae</taxon>
        <taxon>Daphnia</taxon>
    </lineage>
</organism>
<dbReference type="PANTHER" id="PTHR33104:SF2">
    <property type="entry name" value="CXC3 LIKE CYSTEINE CLUSTER DOMAIN-CONTAINING PROTEIN"/>
    <property type="match status" value="1"/>
</dbReference>
<evidence type="ECO:0000256" key="2">
    <source>
        <dbReference type="SAM" id="MobiDB-lite"/>
    </source>
</evidence>
<dbReference type="PROSITE" id="PS00028">
    <property type="entry name" value="ZINC_FINGER_C2H2_1"/>
    <property type="match status" value="1"/>
</dbReference>
<dbReference type="InterPro" id="IPR040564">
    <property type="entry name" value="CxC3-like"/>
</dbReference>
<dbReference type="EMBL" id="LRGB01003044">
    <property type="protein sequence ID" value="KZS04857.1"/>
    <property type="molecule type" value="Genomic_DNA"/>
</dbReference>
<name>A0A164M9M3_9CRUS</name>